<dbReference type="Pfam" id="PF02033">
    <property type="entry name" value="RBFA"/>
    <property type="match status" value="1"/>
</dbReference>
<dbReference type="NCBIfam" id="TIGR00082">
    <property type="entry name" value="rbfA"/>
    <property type="match status" value="1"/>
</dbReference>
<comment type="function">
    <text evidence="2">One of several proteins that assist in the late maturation steps of the functional core of the 30S ribosomal subunit. Associates with free 30S ribosomal subunits (but not with 30S subunits that are part of 70S ribosomes or polysomes). Required for efficient processing of 16S rRNA. May interact with the 5'-terminal helix region of 16S rRNA.</text>
</comment>
<dbReference type="GeneID" id="99646973"/>
<dbReference type="HAMAP" id="MF_00003">
    <property type="entry name" value="RbfA"/>
    <property type="match status" value="1"/>
</dbReference>
<comment type="subcellular location">
    <subcellularLocation>
        <location evidence="2">Cytoplasm</location>
    </subcellularLocation>
</comment>
<keyword evidence="2" id="KW-0963">Cytoplasm</keyword>
<organism evidence="3 4">
    <name type="scientific">Mycoplasmoides genitalium M6320</name>
    <dbReference type="NCBI Taxonomy" id="662945"/>
    <lineage>
        <taxon>Bacteria</taxon>
        <taxon>Bacillati</taxon>
        <taxon>Mycoplasmatota</taxon>
        <taxon>Mycoplasmoidales</taxon>
        <taxon>Mycoplasmoidaceae</taxon>
        <taxon>Mycoplasmoides</taxon>
    </lineage>
</organism>
<protein>
    <recommendedName>
        <fullName evidence="2">Ribosome-binding factor A</fullName>
    </recommendedName>
</protein>
<keyword evidence="1 2" id="KW-0690">Ribosome biogenesis</keyword>
<comment type="subunit">
    <text evidence="2">Monomer. Binds 30S ribosomal subunits, but not 50S ribosomal subunits or 70S ribosomes.</text>
</comment>
<dbReference type="InterPro" id="IPR000238">
    <property type="entry name" value="RbfA"/>
</dbReference>
<proteinExistence type="inferred from homology"/>
<name>A0ABC7ZID2_MYCGT</name>
<evidence type="ECO:0000256" key="2">
    <source>
        <dbReference type="HAMAP-Rule" id="MF_00003"/>
    </source>
</evidence>
<accession>A0ABC7ZID2</accession>
<gene>
    <name evidence="2" type="primary">rbfA</name>
    <name evidence="3" type="ORF">CM1_00840</name>
</gene>
<dbReference type="Gene3D" id="3.30.300.20">
    <property type="match status" value="1"/>
</dbReference>
<sequence length="112" mass="12907">MASYRKQRIENDIIRLINRTIINEIYDPVVKLGHVSHVKLSADFFHAVVYLDCYDRSQIQTVVNAFKKAQGVFSQMLAQNLYLAKSVKLHFVKDDAIDNALKIEQIINSLKN</sequence>
<dbReference type="PANTHER" id="PTHR33515">
    <property type="entry name" value="RIBOSOME-BINDING FACTOR A, CHLOROPLASTIC-RELATED"/>
    <property type="match status" value="1"/>
</dbReference>
<dbReference type="PANTHER" id="PTHR33515:SF1">
    <property type="entry name" value="RIBOSOME-BINDING FACTOR A, CHLOROPLASTIC-RELATED"/>
    <property type="match status" value="1"/>
</dbReference>
<dbReference type="PROSITE" id="PS01319">
    <property type="entry name" value="RBFA"/>
    <property type="match status" value="1"/>
</dbReference>
<dbReference type="KEGG" id="mgx:CM1_00840"/>
<dbReference type="RefSeq" id="WP_009885829.1">
    <property type="nucleotide sequence ID" value="NC_018497.1"/>
</dbReference>
<dbReference type="SUPFAM" id="SSF89919">
    <property type="entry name" value="Ribosome-binding factor A, RbfA"/>
    <property type="match status" value="1"/>
</dbReference>
<evidence type="ECO:0000313" key="3">
    <source>
        <dbReference type="EMBL" id="AFQ03956.1"/>
    </source>
</evidence>
<dbReference type="Proteomes" id="UP000005254">
    <property type="component" value="Chromosome"/>
</dbReference>
<dbReference type="EMBL" id="CP003772">
    <property type="protein sequence ID" value="AFQ03956.1"/>
    <property type="molecule type" value="Genomic_DNA"/>
</dbReference>
<dbReference type="AlphaFoldDB" id="A0ABC7ZID2"/>
<evidence type="ECO:0000256" key="1">
    <source>
        <dbReference type="ARBA" id="ARBA00022517"/>
    </source>
</evidence>
<dbReference type="GO" id="GO:0030490">
    <property type="term" value="P:maturation of SSU-rRNA"/>
    <property type="evidence" value="ECO:0007669"/>
    <property type="project" value="UniProtKB-UniRule"/>
</dbReference>
<dbReference type="InterPro" id="IPR015946">
    <property type="entry name" value="KH_dom-like_a/b"/>
</dbReference>
<evidence type="ECO:0000313" key="4">
    <source>
        <dbReference type="Proteomes" id="UP000005254"/>
    </source>
</evidence>
<dbReference type="InterPro" id="IPR023799">
    <property type="entry name" value="RbfA_dom_sf"/>
</dbReference>
<reference evidence="3 4" key="1">
    <citation type="journal article" date="2012" name="J. Bacteriol.">
        <title>Draft Genome Sequences of Four Axenic Mycoplasma genitalium Strains Isolated from Denmark, Japan, and Australia.</title>
        <authorList>
            <person name="McGowin C.L."/>
            <person name="Ma L."/>
            <person name="Jensen J.S."/>
            <person name="Mancuso M.M."/>
            <person name="Hamasuna R."/>
            <person name="Adegboye D."/>
            <person name="Martin D.H."/>
        </authorList>
    </citation>
    <scope>NUCLEOTIDE SEQUENCE [LARGE SCALE GENOMIC DNA]</scope>
    <source>
        <strain evidence="3 4">M6320</strain>
    </source>
</reference>
<dbReference type="InterPro" id="IPR020053">
    <property type="entry name" value="Ribosome-bd_factorA_CS"/>
</dbReference>
<dbReference type="SMR" id="A0ABC7ZID2"/>
<dbReference type="GO" id="GO:0005737">
    <property type="term" value="C:cytoplasm"/>
    <property type="evidence" value="ECO:0007669"/>
    <property type="project" value="UniProtKB-SubCell"/>
</dbReference>
<comment type="similarity">
    <text evidence="2">Belongs to the RbfA family.</text>
</comment>